<comment type="subcellular location">
    <subcellularLocation>
        <location evidence="1">Nucleus</location>
    </subcellularLocation>
</comment>
<reference evidence="7 8" key="1">
    <citation type="submission" date="2016-07" db="EMBL/GenBank/DDBJ databases">
        <title>Pervasive Adenine N6-methylation of Active Genes in Fungi.</title>
        <authorList>
            <consortium name="DOE Joint Genome Institute"/>
            <person name="Mondo S.J."/>
            <person name="Dannebaum R.O."/>
            <person name="Kuo R.C."/>
            <person name="Labutti K."/>
            <person name="Haridas S."/>
            <person name="Kuo A."/>
            <person name="Salamov A."/>
            <person name="Ahrendt S.R."/>
            <person name="Lipzen A."/>
            <person name="Sullivan W."/>
            <person name="Andreopoulos W.B."/>
            <person name="Clum A."/>
            <person name="Lindquist E."/>
            <person name="Daum C."/>
            <person name="Ramamoorthy G.K."/>
            <person name="Gryganskyi A."/>
            <person name="Culley D."/>
            <person name="Magnuson J.K."/>
            <person name="James T.Y."/>
            <person name="O'Malley M.A."/>
            <person name="Stajich J.E."/>
            <person name="Spatafora J.W."/>
            <person name="Visel A."/>
            <person name="Grigoriev I.V."/>
        </authorList>
    </citation>
    <scope>NUCLEOTIDE SEQUENCE [LARGE SCALE GENOMIC DNA]</scope>
    <source>
        <strain evidence="7 8">NRRL 3301</strain>
    </source>
</reference>
<dbReference type="AlphaFoldDB" id="A0A1X2GAI6"/>
<gene>
    <name evidence="7" type="ORF">DM01DRAFT_357927</name>
</gene>
<dbReference type="EMBL" id="MCGT01000027">
    <property type="protein sequence ID" value="ORX49149.1"/>
    <property type="molecule type" value="Genomic_DNA"/>
</dbReference>
<dbReference type="PANTHER" id="PTHR46910:SF3">
    <property type="entry name" value="HALOTOLERANCE PROTEIN 9-RELATED"/>
    <property type="match status" value="1"/>
</dbReference>
<sequence length="681" mass="77303">MQSSTKKRSRAARACDNCRQRRIKCDAEVKIPCTMCEHFVCDCSFQGISKSTPSKGYIESLDTRLEKVEGILRGYHPISMDAERPPKRHCDLLQPGPRLTETEHLAFNYNGGKILRHIGASSAYYDMDTNHQLNDTREDVALTSDDMFDFIPHDLRIGIMKRFVDHQSLMTPIIEKEEMEEYIKQPPTYPLLLCAFCSYVHSVTPLEDSFFEDHGITDRNQFDQRLLSLESVLVRQECMTSSIHNIQSLLILGCRPTHIRNFNLIWLRIGLAIRMCQDLGFHLKLQTVPYSEKMDRLGKKLWYTAYVFDRWLSSVLGRPMAIQDSDCSVPLPVFSQEDHCGESFVLFIKLSWILGEVQRQLYRPQSKSRLRKLTTNQQLDQIKSLEALLGRWFEQIPEHLLVTIEDIKALECLTPQDRDTLLATNRWQLGGHLLVGAFAVHILIHRQFGGTDEPRLFIDSSAARCTELSCLGTDLVTQLPRSCYSRVGWNFLTYSGVLCSLILLDNLTSTDPKVVSTAKHYFESKIIDWLVLLESSAPFNSPVRPQLRQALKLLKLGNLFKKVFTRLASDQSQPSSPCPASPANHPLPLAEPSHDPLPSSDASVLQPSSDTTLPAERPLLDEDLFASLRTNFIDGLPSTFFGMDTNLFNMDLTLEPTQPTILDHAVYASNDTTPVVDLDLQ</sequence>
<dbReference type="Pfam" id="PF00172">
    <property type="entry name" value="Zn_clus"/>
    <property type="match status" value="1"/>
</dbReference>
<dbReference type="GO" id="GO:0005634">
    <property type="term" value="C:nucleus"/>
    <property type="evidence" value="ECO:0007669"/>
    <property type="project" value="UniProtKB-SubCell"/>
</dbReference>
<dbReference type="GO" id="GO:0008270">
    <property type="term" value="F:zinc ion binding"/>
    <property type="evidence" value="ECO:0007669"/>
    <property type="project" value="InterPro"/>
</dbReference>
<keyword evidence="4" id="KW-0539">Nucleus</keyword>
<dbReference type="Pfam" id="PF04082">
    <property type="entry name" value="Fungal_trans"/>
    <property type="match status" value="1"/>
</dbReference>
<feature type="domain" description="Zn(2)-C6 fungal-type" evidence="6">
    <location>
        <begin position="14"/>
        <end position="45"/>
    </location>
</feature>
<dbReference type="GO" id="GO:0000981">
    <property type="term" value="F:DNA-binding transcription factor activity, RNA polymerase II-specific"/>
    <property type="evidence" value="ECO:0007669"/>
    <property type="project" value="InterPro"/>
</dbReference>
<evidence type="ECO:0000313" key="7">
    <source>
        <dbReference type="EMBL" id="ORX49149.1"/>
    </source>
</evidence>
<dbReference type="SMART" id="SM00066">
    <property type="entry name" value="GAL4"/>
    <property type="match status" value="1"/>
</dbReference>
<dbReference type="InterPro" id="IPR001138">
    <property type="entry name" value="Zn2Cys6_DnaBD"/>
</dbReference>
<dbReference type="SMART" id="SM00906">
    <property type="entry name" value="Fungal_trans"/>
    <property type="match status" value="1"/>
</dbReference>
<organism evidence="7 8">
    <name type="scientific">Hesseltinella vesiculosa</name>
    <dbReference type="NCBI Taxonomy" id="101127"/>
    <lineage>
        <taxon>Eukaryota</taxon>
        <taxon>Fungi</taxon>
        <taxon>Fungi incertae sedis</taxon>
        <taxon>Mucoromycota</taxon>
        <taxon>Mucoromycotina</taxon>
        <taxon>Mucoromycetes</taxon>
        <taxon>Mucorales</taxon>
        <taxon>Cunninghamellaceae</taxon>
        <taxon>Hesseltinella</taxon>
    </lineage>
</organism>
<keyword evidence="8" id="KW-1185">Reference proteome</keyword>
<dbReference type="CDD" id="cd12148">
    <property type="entry name" value="fungal_TF_MHR"/>
    <property type="match status" value="1"/>
</dbReference>
<dbReference type="GO" id="GO:0006351">
    <property type="term" value="P:DNA-templated transcription"/>
    <property type="evidence" value="ECO:0007669"/>
    <property type="project" value="InterPro"/>
</dbReference>
<dbReference type="InterPro" id="IPR050987">
    <property type="entry name" value="AtrR-like"/>
</dbReference>
<dbReference type="STRING" id="101127.A0A1X2GAI6"/>
<evidence type="ECO:0000313" key="8">
    <source>
        <dbReference type="Proteomes" id="UP000242146"/>
    </source>
</evidence>
<evidence type="ECO:0000256" key="5">
    <source>
        <dbReference type="SAM" id="MobiDB-lite"/>
    </source>
</evidence>
<feature type="region of interest" description="Disordered" evidence="5">
    <location>
        <begin position="570"/>
        <end position="616"/>
    </location>
</feature>
<name>A0A1X2GAI6_9FUNG</name>
<dbReference type="PROSITE" id="PS50048">
    <property type="entry name" value="ZN2_CY6_FUNGAL_2"/>
    <property type="match status" value="1"/>
</dbReference>
<protein>
    <recommendedName>
        <fullName evidence="6">Zn(2)-C6 fungal-type domain-containing protein</fullName>
    </recommendedName>
</protein>
<dbReference type="InterPro" id="IPR007219">
    <property type="entry name" value="XnlR_reg_dom"/>
</dbReference>
<dbReference type="SUPFAM" id="SSF57701">
    <property type="entry name" value="Zn2/Cys6 DNA-binding domain"/>
    <property type="match status" value="1"/>
</dbReference>
<dbReference type="PANTHER" id="PTHR46910">
    <property type="entry name" value="TRANSCRIPTION FACTOR PDR1"/>
    <property type="match status" value="1"/>
</dbReference>
<proteinExistence type="predicted"/>
<evidence type="ECO:0000256" key="1">
    <source>
        <dbReference type="ARBA" id="ARBA00004123"/>
    </source>
</evidence>
<dbReference type="PROSITE" id="PS00463">
    <property type="entry name" value="ZN2_CY6_FUNGAL_1"/>
    <property type="match status" value="1"/>
</dbReference>
<keyword evidence="3" id="KW-0238">DNA-binding</keyword>
<dbReference type="CDD" id="cd00067">
    <property type="entry name" value="GAL4"/>
    <property type="match status" value="1"/>
</dbReference>
<dbReference type="OrthoDB" id="2283976at2759"/>
<accession>A0A1X2GAI6</accession>
<comment type="caution">
    <text evidence="7">The sequence shown here is derived from an EMBL/GenBank/DDBJ whole genome shotgun (WGS) entry which is preliminary data.</text>
</comment>
<evidence type="ECO:0000256" key="3">
    <source>
        <dbReference type="ARBA" id="ARBA00023125"/>
    </source>
</evidence>
<evidence type="ECO:0000259" key="6">
    <source>
        <dbReference type="PROSITE" id="PS50048"/>
    </source>
</evidence>
<dbReference type="Proteomes" id="UP000242146">
    <property type="component" value="Unassembled WGS sequence"/>
</dbReference>
<keyword evidence="2" id="KW-0479">Metal-binding</keyword>
<feature type="compositionally biased region" description="Polar residues" evidence="5">
    <location>
        <begin position="600"/>
        <end position="612"/>
    </location>
</feature>
<dbReference type="Gene3D" id="4.10.240.10">
    <property type="entry name" value="Zn(2)-C6 fungal-type DNA-binding domain"/>
    <property type="match status" value="1"/>
</dbReference>
<dbReference type="GO" id="GO:0003677">
    <property type="term" value="F:DNA binding"/>
    <property type="evidence" value="ECO:0007669"/>
    <property type="project" value="UniProtKB-KW"/>
</dbReference>
<dbReference type="InterPro" id="IPR036864">
    <property type="entry name" value="Zn2-C6_fun-type_DNA-bd_sf"/>
</dbReference>
<evidence type="ECO:0000256" key="2">
    <source>
        <dbReference type="ARBA" id="ARBA00022723"/>
    </source>
</evidence>
<evidence type="ECO:0000256" key="4">
    <source>
        <dbReference type="ARBA" id="ARBA00023242"/>
    </source>
</evidence>